<name>A0A848HEK8_9BURK</name>
<feature type="transmembrane region" description="Helical" evidence="1">
    <location>
        <begin position="12"/>
        <end position="30"/>
    </location>
</feature>
<keyword evidence="3" id="KW-1185">Reference proteome</keyword>
<feature type="transmembrane region" description="Helical" evidence="1">
    <location>
        <begin position="176"/>
        <end position="197"/>
    </location>
</feature>
<evidence type="ECO:0000313" key="3">
    <source>
        <dbReference type="Proteomes" id="UP000583752"/>
    </source>
</evidence>
<protein>
    <submittedName>
        <fullName evidence="2">Uncharacterized protein</fullName>
    </submittedName>
</protein>
<accession>A0A848HEK8</accession>
<keyword evidence="1" id="KW-0472">Membrane</keyword>
<organism evidence="2 3">
    <name type="scientific">Massilia polaris</name>
    <dbReference type="NCBI Taxonomy" id="2728846"/>
    <lineage>
        <taxon>Bacteria</taxon>
        <taxon>Pseudomonadati</taxon>
        <taxon>Pseudomonadota</taxon>
        <taxon>Betaproteobacteria</taxon>
        <taxon>Burkholderiales</taxon>
        <taxon>Oxalobacteraceae</taxon>
        <taxon>Telluria group</taxon>
        <taxon>Massilia</taxon>
    </lineage>
</organism>
<sequence length="204" mass="21513">MPHQARQRVTGLLLALCLNAAFIAMFVWQARPRIIDTPDPSRIALVWPVPASEMAALPAPAGPVRQRTARAKPVARIPIAATEPAPGAEVILASDTADPFEKADSATAQSFDKAVMGKAIKVAIAERKALEDTQKFVKSGPGPTQYEQFAADVGGAAVPYCYRADAMKHAPPSIKIAGVTIGLTGVLGLPFFAKAIATGKCRMK</sequence>
<dbReference type="RefSeq" id="WP_169463394.1">
    <property type="nucleotide sequence ID" value="NZ_JABBGG010000001.1"/>
</dbReference>
<comment type="caution">
    <text evidence="2">The sequence shown here is derived from an EMBL/GenBank/DDBJ whole genome shotgun (WGS) entry which is preliminary data.</text>
</comment>
<keyword evidence="1" id="KW-1133">Transmembrane helix</keyword>
<evidence type="ECO:0000256" key="1">
    <source>
        <dbReference type="SAM" id="Phobius"/>
    </source>
</evidence>
<gene>
    <name evidence="2" type="ORF">HHL21_00915</name>
</gene>
<dbReference type="Proteomes" id="UP000583752">
    <property type="component" value="Unassembled WGS sequence"/>
</dbReference>
<reference evidence="2 3" key="1">
    <citation type="submission" date="2020-04" db="EMBL/GenBank/DDBJ databases">
        <title>Massilia sp. RP-1-19 isolated from soil.</title>
        <authorList>
            <person name="Dahal R.H."/>
        </authorList>
    </citation>
    <scope>NUCLEOTIDE SEQUENCE [LARGE SCALE GENOMIC DNA]</scope>
    <source>
        <strain evidence="2 3">RP-1-19</strain>
    </source>
</reference>
<keyword evidence="1" id="KW-0812">Transmembrane</keyword>
<dbReference type="EMBL" id="JABBGG010000001">
    <property type="protein sequence ID" value="NML59674.1"/>
    <property type="molecule type" value="Genomic_DNA"/>
</dbReference>
<dbReference type="AlphaFoldDB" id="A0A848HEK8"/>
<evidence type="ECO:0000313" key="2">
    <source>
        <dbReference type="EMBL" id="NML59674.1"/>
    </source>
</evidence>
<proteinExistence type="predicted"/>